<gene>
    <name evidence="1" type="ORF">MESS2_410015</name>
</gene>
<accession>M5ERF1</accession>
<dbReference type="EMBL" id="CAUM01000108">
    <property type="protein sequence ID" value="CCV06852.1"/>
    <property type="molecule type" value="Genomic_DNA"/>
</dbReference>
<reference evidence="1 2" key="1">
    <citation type="submission" date="2013-02" db="EMBL/GenBank/DDBJ databases">
        <authorList>
            <person name="Genoscope - CEA"/>
        </authorList>
    </citation>
    <scope>NUCLEOTIDE SEQUENCE [LARGE SCALE GENOMIC DNA]</scope>
    <source>
        <strain evidence="1 2">STM 2683</strain>
    </source>
</reference>
<protein>
    <submittedName>
        <fullName evidence="1">Uncharacterized protein</fullName>
    </submittedName>
</protein>
<name>M5ERF1_9HYPH</name>
<dbReference type="AlphaFoldDB" id="M5ERF1"/>
<comment type="caution">
    <text evidence="1">The sequence shown here is derived from an EMBL/GenBank/DDBJ whole genome shotgun (WGS) entry which is preliminary data.</text>
</comment>
<organism evidence="1 2">
    <name type="scientific">Mesorhizobium metallidurans STM 2683</name>
    <dbReference type="NCBI Taxonomy" id="1297569"/>
    <lineage>
        <taxon>Bacteria</taxon>
        <taxon>Pseudomonadati</taxon>
        <taxon>Pseudomonadota</taxon>
        <taxon>Alphaproteobacteria</taxon>
        <taxon>Hyphomicrobiales</taxon>
        <taxon>Phyllobacteriaceae</taxon>
        <taxon>Mesorhizobium</taxon>
    </lineage>
</organism>
<keyword evidence="2" id="KW-1185">Reference proteome</keyword>
<dbReference type="Proteomes" id="UP000012062">
    <property type="component" value="Unassembled WGS sequence"/>
</dbReference>
<evidence type="ECO:0000313" key="1">
    <source>
        <dbReference type="EMBL" id="CCV06852.1"/>
    </source>
</evidence>
<sequence>MECTSIYLVLLVVTDGKRVFASLTWAG</sequence>
<proteinExistence type="predicted"/>
<evidence type="ECO:0000313" key="2">
    <source>
        <dbReference type="Proteomes" id="UP000012062"/>
    </source>
</evidence>